<proteinExistence type="predicted"/>
<dbReference type="Proteomes" id="UP001285521">
    <property type="component" value="Unassembled WGS sequence"/>
</dbReference>
<dbReference type="SUPFAM" id="SSF54427">
    <property type="entry name" value="NTF2-like"/>
    <property type="match status" value="1"/>
</dbReference>
<dbReference type="RefSeq" id="WP_319966176.1">
    <property type="nucleotide sequence ID" value="NZ_JAXAVW010000009.1"/>
</dbReference>
<evidence type="ECO:0000313" key="1">
    <source>
        <dbReference type="EMBL" id="MDX8031110.1"/>
    </source>
</evidence>
<gene>
    <name evidence="1" type="ORF">SK803_12855</name>
</gene>
<dbReference type="InterPro" id="IPR032710">
    <property type="entry name" value="NTF2-like_dom_sf"/>
</dbReference>
<accession>A0ABU4SYY7</accession>
<comment type="caution">
    <text evidence="1">The sequence shown here is derived from an EMBL/GenBank/DDBJ whole genome shotgun (WGS) entry which is preliminary data.</text>
</comment>
<reference evidence="1 2" key="1">
    <citation type="submission" date="2023-11" db="EMBL/GenBank/DDBJ databases">
        <title>Lentzea sokolovensis, sp. nov., Lentzea kristufkii, sp. nov., and Lentzea miocenensis, sp. nov., rare actinobacteria from Sokolov Coal Basin, Miocene lacustrine sediment, Czech Republic.</title>
        <authorList>
            <person name="Lara A."/>
            <person name="Kotroba L."/>
            <person name="Nouioui I."/>
            <person name="Neumann-Schaal M."/>
            <person name="Mast Y."/>
            <person name="Chronakova A."/>
        </authorList>
    </citation>
    <scope>NUCLEOTIDE SEQUENCE [LARGE SCALE GENOMIC DNA]</scope>
    <source>
        <strain evidence="1 2">BCCO 10_0856</strain>
    </source>
</reference>
<dbReference type="EMBL" id="JAXAVW010000009">
    <property type="protein sequence ID" value="MDX8031110.1"/>
    <property type="molecule type" value="Genomic_DNA"/>
</dbReference>
<name>A0ABU4SYY7_9PSEU</name>
<sequence length="74" mass="8965">MQGDFPKPPTITLRRVAGRGRFWTVEDVNDYGDEVWHVIVVRELDDEGRILRDTRYYGQKFDPPEWRREWVELT</sequence>
<protein>
    <submittedName>
        <fullName evidence="1">Uncharacterized protein</fullName>
    </submittedName>
</protein>
<dbReference type="Gene3D" id="3.10.450.50">
    <property type="match status" value="1"/>
</dbReference>
<evidence type="ECO:0000313" key="2">
    <source>
        <dbReference type="Proteomes" id="UP001285521"/>
    </source>
</evidence>
<keyword evidence="2" id="KW-1185">Reference proteome</keyword>
<organism evidence="1 2">
    <name type="scientific">Lentzea miocenica</name>
    <dbReference type="NCBI Taxonomy" id="3095431"/>
    <lineage>
        <taxon>Bacteria</taxon>
        <taxon>Bacillati</taxon>
        <taxon>Actinomycetota</taxon>
        <taxon>Actinomycetes</taxon>
        <taxon>Pseudonocardiales</taxon>
        <taxon>Pseudonocardiaceae</taxon>
        <taxon>Lentzea</taxon>
    </lineage>
</organism>